<evidence type="ECO:0000256" key="1">
    <source>
        <dbReference type="PIRNR" id="PIRNR006615"/>
    </source>
</evidence>
<keyword evidence="1 2" id="KW-0479">Metal-binding</keyword>
<feature type="active site" description="Proton donor/acceptor" evidence="3">
    <location>
        <position position="266"/>
    </location>
</feature>
<dbReference type="AlphaFoldDB" id="A0A5C4N3X2"/>
<dbReference type="PANTHER" id="PTHR34217:SF1">
    <property type="entry name" value="CARBOXYPEPTIDASE 1"/>
    <property type="match status" value="1"/>
</dbReference>
<comment type="caution">
    <text evidence="4">The sequence shown here is derived from an EMBL/GenBank/DDBJ whole genome shotgun (WGS) entry which is preliminary data.</text>
</comment>
<feature type="binding site" evidence="2">
    <location>
        <position position="265"/>
    </location>
    <ligand>
        <name>Zn(2+)</name>
        <dbReference type="ChEBI" id="CHEBI:29105"/>
        <note>catalytic</note>
    </ligand>
</feature>
<dbReference type="EMBL" id="VDFV01000068">
    <property type="protein sequence ID" value="TNC61395.1"/>
    <property type="molecule type" value="Genomic_DNA"/>
</dbReference>
<evidence type="ECO:0000256" key="3">
    <source>
        <dbReference type="PIRSR" id="PIRSR006615-2"/>
    </source>
</evidence>
<accession>A0A5C4N3X2</accession>
<organism evidence="4 5">
    <name type="scientific">Rubellimicrobium roseum</name>
    <dbReference type="NCBI Taxonomy" id="687525"/>
    <lineage>
        <taxon>Bacteria</taxon>
        <taxon>Pseudomonadati</taxon>
        <taxon>Pseudomonadota</taxon>
        <taxon>Alphaproteobacteria</taxon>
        <taxon>Rhodobacterales</taxon>
        <taxon>Roseobacteraceae</taxon>
        <taxon>Rubellimicrobium</taxon>
    </lineage>
</organism>
<dbReference type="PIRSF" id="PIRSF006615">
    <property type="entry name" value="Zn_crbxpep_Taq"/>
    <property type="match status" value="1"/>
</dbReference>
<dbReference type="SUPFAM" id="SSF55486">
    <property type="entry name" value="Metalloproteases ('zincins'), catalytic domain"/>
    <property type="match status" value="1"/>
</dbReference>
<evidence type="ECO:0000256" key="2">
    <source>
        <dbReference type="PIRSR" id="PIRSR006615-1"/>
    </source>
</evidence>
<feature type="binding site" evidence="2">
    <location>
        <position position="269"/>
    </location>
    <ligand>
        <name>Zn(2+)</name>
        <dbReference type="ChEBI" id="CHEBI:29105"/>
        <note>catalytic</note>
    </ligand>
</feature>
<keyword evidence="2" id="KW-0862">Zinc</keyword>
<keyword evidence="5" id="KW-1185">Reference proteome</keyword>
<keyword evidence="1 4" id="KW-0121">Carboxypeptidase</keyword>
<comment type="similarity">
    <text evidence="1">Belongs to the peptidase M32 family.</text>
</comment>
<dbReference type="RefSeq" id="WP_139083706.1">
    <property type="nucleotide sequence ID" value="NZ_VDFV01000068.1"/>
</dbReference>
<comment type="cofactor">
    <cofactor evidence="2">
        <name>Zn(2+)</name>
        <dbReference type="ChEBI" id="CHEBI:29105"/>
    </cofactor>
    <text evidence="2">Binds 1 zinc ion per subunit.</text>
</comment>
<evidence type="ECO:0000313" key="4">
    <source>
        <dbReference type="EMBL" id="TNC61395.1"/>
    </source>
</evidence>
<dbReference type="OrthoDB" id="9772308at2"/>
<dbReference type="GO" id="GO:0046872">
    <property type="term" value="F:metal ion binding"/>
    <property type="evidence" value="ECO:0007669"/>
    <property type="project" value="UniProtKB-KW"/>
</dbReference>
<comment type="function">
    <text evidence="1">Broad specificity carboxypetidase that releases amino acids sequentially from the C-terminus, including neutral, aromatic, polar and basic residues.</text>
</comment>
<evidence type="ECO:0000313" key="5">
    <source>
        <dbReference type="Proteomes" id="UP000305709"/>
    </source>
</evidence>
<feature type="binding site" evidence="2">
    <location>
        <position position="304"/>
    </location>
    <ligand>
        <name>Zn(2+)</name>
        <dbReference type="ChEBI" id="CHEBI:29105"/>
        <note>catalytic</note>
    </ligand>
</feature>
<name>A0A5C4N3X2_9RHOB</name>
<keyword evidence="1" id="KW-0378">Hydrolase</keyword>
<gene>
    <name evidence="4" type="ORF">FHG71_21275</name>
</gene>
<dbReference type="CDD" id="cd06460">
    <property type="entry name" value="M32_Taq"/>
    <property type="match status" value="1"/>
</dbReference>
<dbReference type="Gene3D" id="1.10.1370.30">
    <property type="match status" value="1"/>
</dbReference>
<dbReference type="GO" id="GO:0004181">
    <property type="term" value="F:metallocarboxypeptidase activity"/>
    <property type="evidence" value="ECO:0007669"/>
    <property type="project" value="UniProtKB-UniRule"/>
</dbReference>
<dbReference type="InterPro" id="IPR001333">
    <property type="entry name" value="Peptidase_M32_Taq"/>
</dbReference>
<dbReference type="Proteomes" id="UP000305709">
    <property type="component" value="Unassembled WGS sequence"/>
</dbReference>
<comment type="catalytic activity">
    <reaction evidence="1">
        <text>Release of a C-terminal amino acid with broad specificity, except for -Pro.</text>
        <dbReference type="EC" id="3.4.17.19"/>
    </reaction>
</comment>
<proteinExistence type="inferred from homology"/>
<sequence length="508" mass="56391">MSTADFQAGIARISDILCTLNLLAWDGRTMMPPGGVDARAEQVATLTMIARDLATGDALARAMDGAREKLAGAEPGDLRLRALDQAEREIAMLSAVPPEITAEMAALKTRAHSAWVEARADNDFAAFAPLLDRMMRMQRRVAEAIGGVIGAAHPYDAMVAQFEPGMTWDRLQALYAALKAGIAPLIRRAREAGEPRHDFMTRPFPIPAQRAFGLRMAERMGYDLSRGRLDDTVHPFEISFTRADVRITSRFRETWHPGGTFALWHEAGHGLYEQNVAPEFSRTIFATDLVNLYAVGGASFGMHEAQSRMWENRVGRSRRFWELHFGELRDAFPDQLADVTHEEYWRAVNRLRPDFIRVEADELTYDMHIILRSEIEAGLMAGELDVRDLPAAWAERMRDLLDLDVPDDARGVLQDVHWSHGYVGSFPTYTLGNVMSSQLFAAAKQSPGVAEGLDSGDYAPLAGYLRENVWRWGRASTPEETLRRATGGPLDPAPYLADLAAKVDALAA</sequence>
<dbReference type="Pfam" id="PF02074">
    <property type="entry name" value="Peptidase_M32"/>
    <property type="match status" value="1"/>
</dbReference>
<keyword evidence="1" id="KW-0645">Protease</keyword>
<protein>
    <recommendedName>
        <fullName evidence="1">Metal-dependent carboxypeptidase</fullName>
        <ecNumber evidence="1">3.4.17.19</ecNumber>
    </recommendedName>
</protein>
<reference evidence="4 5" key="1">
    <citation type="submission" date="2019-06" db="EMBL/GenBank/DDBJ databases">
        <authorList>
            <person name="Jiang L."/>
        </authorList>
    </citation>
    <scope>NUCLEOTIDE SEQUENCE [LARGE SCALE GENOMIC DNA]</scope>
    <source>
        <strain evidence="4 5">YIM 48858</strain>
    </source>
</reference>
<dbReference type="GO" id="GO:0006508">
    <property type="term" value="P:proteolysis"/>
    <property type="evidence" value="ECO:0007669"/>
    <property type="project" value="UniProtKB-UniRule"/>
</dbReference>
<dbReference type="EC" id="3.4.17.19" evidence="1"/>
<dbReference type="PROSITE" id="PS52034">
    <property type="entry name" value="PEPTIDASE_M32"/>
    <property type="match status" value="1"/>
</dbReference>
<dbReference type="PRINTS" id="PR00998">
    <property type="entry name" value="CRBOXYPTASET"/>
</dbReference>
<keyword evidence="1" id="KW-0482">Metalloprotease</keyword>
<dbReference type="PANTHER" id="PTHR34217">
    <property type="entry name" value="METAL-DEPENDENT CARBOXYPEPTIDASE"/>
    <property type="match status" value="1"/>
</dbReference>